<gene>
    <name evidence="10" type="primary">nad3</name>
</gene>
<feature type="transmembrane region" description="Helical" evidence="9">
    <location>
        <begin position="59"/>
        <end position="78"/>
    </location>
</feature>
<keyword evidence="5 9" id="KW-0812">Transmembrane</keyword>
<evidence type="ECO:0000256" key="1">
    <source>
        <dbReference type="ARBA" id="ARBA00004370"/>
    </source>
</evidence>
<feature type="transmembrane region" description="Helical" evidence="9">
    <location>
        <begin position="6"/>
        <end position="25"/>
    </location>
</feature>
<keyword evidence="9" id="KW-1278">Translocase</keyword>
<keyword evidence="9" id="KW-0520">NAD</keyword>
<dbReference type="PANTHER" id="PTHR11058:SF9">
    <property type="entry name" value="NADH-UBIQUINONE OXIDOREDUCTASE CHAIN 3"/>
    <property type="match status" value="1"/>
</dbReference>
<proteinExistence type="inferred from homology"/>
<name>A0A075W1S7_GALSU</name>
<evidence type="ECO:0000256" key="7">
    <source>
        <dbReference type="ARBA" id="ARBA00023136"/>
    </source>
</evidence>
<evidence type="ECO:0000256" key="3">
    <source>
        <dbReference type="ARBA" id="ARBA00021007"/>
    </source>
</evidence>
<keyword evidence="9" id="KW-0830">Ubiquinone</keyword>
<keyword evidence="7 9" id="KW-0472">Membrane</keyword>
<protein>
    <recommendedName>
        <fullName evidence="3 9">NADH-ubiquinone oxidoreductase chain 3</fullName>
        <ecNumber evidence="9">7.1.1.2</ecNumber>
    </recommendedName>
</protein>
<evidence type="ECO:0000256" key="2">
    <source>
        <dbReference type="ARBA" id="ARBA00008472"/>
    </source>
</evidence>
<dbReference type="Gene3D" id="1.20.58.1610">
    <property type="entry name" value="NADH:ubiquinone/plastoquinone oxidoreductase, chain 3"/>
    <property type="match status" value="1"/>
</dbReference>
<evidence type="ECO:0000256" key="9">
    <source>
        <dbReference type="RuleBase" id="RU003640"/>
    </source>
</evidence>
<dbReference type="AlphaFoldDB" id="A0A075W1S7"/>
<dbReference type="GeneID" id="20005738"/>
<reference evidence="10" key="1">
    <citation type="journal article" date="2015" name="Genome Biol. Evol.">
        <title>Extreme features of the Galdieria sulphuraria organellar genomes: a consequence of polyextremophily?</title>
        <authorList>
            <person name="Jain K."/>
            <person name="Krause K."/>
            <person name="Grewe F."/>
            <person name="Nelson G.F."/>
            <person name="Weber A.P."/>
            <person name="Christensen A.C."/>
            <person name="Mower J.P."/>
        </authorList>
    </citation>
    <scope>NUCLEOTIDE SEQUENCE</scope>
    <source>
        <strain evidence="10">074W</strain>
    </source>
</reference>
<dbReference type="KEGG" id="gsl:JL72_p11"/>
<comment type="function">
    <text evidence="9">Core subunit of the mitochondrial membrane respiratory chain NADH dehydrogenase (Complex I) which catalyzes electron transfer from NADH through the respiratory chain, using ubiquinone as an electron acceptor. Essential for the catalytic activity of complex I.</text>
</comment>
<keyword evidence="4 9" id="KW-0813">Transport</keyword>
<dbReference type="EC" id="7.1.1.2" evidence="9"/>
<evidence type="ECO:0000256" key="5">
    <source>
        <dbReference type="ARBA" id="ARBA00022692"/>
    </source>
</evidence>
<dbReference type="RefSeq" id="YP_009051206.1">
    <property type="nucleotide sequence ID" value="NC_024666.1"/>
</dbReference>
<keyword evidence="6 9" id="KW-1133">Transmembrane helix</keyword>
<organism evidence="10">
    <name type="scientific">Galdieria sulphuraria</name>
    <name type="common">Red alga</name>
    <dbReference type="NCBI Taxonomy" id="130081"/>
    <lineage>
        <taxon>Eukaryota</taxon>
        <taxon>Rhodophyta</taxon>
        <taxon>Bangiophyceae</taxon>
        <taxon>Galdieriales</taxon>
        <taxon>Galdieriaceae</taxon>
        <taxon>Galdieria</taxon>
    </lineage>
</organism>
<evidence type="ECO:0000256" key="6">
    <source>
        <dbReference type="ARBA" id="ARBA00022989"/>
    </source>
</evidence>
<sequence>MREYEILMIVGVVSMLVVEIVWEIWERVSKEKKDREKESAYECGFNPFMEERSGYEIRYYRVGIMYIIMDVEISYMYPWSIGMGEIGKEGMIGGIIFMIILGIGYIYEWKKGGIEWE</sequence>
<keyword evidence="9" id="KW-0679">Respiratory chain</keyword>
<evidence type="ECO:0000313" key="10">
    <source>
        <dbReference type="EMBL" id="AIG92652.1"/>
    </source>
</evidence>
<keyword evidence="9" id="KW-0249">Electron transport</keyword>
<comment type="subcellular location">
    <subcellularLocation>
        <location evidence="1">Membrane</location>
    </subcellularLocation>
    <subcellularLocation>
        <location evidence="9">Mitochondrion membrane</location>
        <topology evidence="9">Multi-pass membrane protein</topology>
    </subcellularLocation>
</comment>
<dbReference type="EMBL" id="KJ700460">
    <property type="protein sequence ID" value="AIG92652.1"/>
    <property type="molecule type" value="Genomic_DNA"/>
</dbReference>
<geneLocation type="mitochondrion" evidence="10"/>
<accession>A0A075W1S7</accession>
<dbReference type="GO" id="GO:0008137">
    <property type="term" value="F:NADH dehydrogenase (ubiquinone) activity"/>
    <property type="evidence" value="ECO:0007669"/>
    <property type="project" value="UniProtKB-UniRule"/>
</dbReference>
<dbReference type="InterPro" id="IPR038430">
    <property type="entry name" value="NDAH_ubi_oxred_su3_sf"/>
</dbReference>
<evidence type="ECO:0000256" key="4">
    <source>
        <dbReference type="ARBA" id="ARBA00022448"/>
    </source>
</evidence>
<comment type="similarity">
    <text evidence="2 9">Belongs to the complex I subunit 3 family.</text>
</comment>
<dbReference type="Pfam" id="PF00507">
    <property type="entry name" value="Oxidored_q4"/>
    <property type="match status" value="1"/>
</dbReference>
<keyword evidence="9 10" id="KW-0496">Mitochondrion</keyword>
<feature type="transmembrane region" description="Helical" evidence="9">
    <location>
        <begin position="90"/>
        <end position="107"/>
    </location>
</feature>
<dbReference type="GO" id="GO:0030964">
    <property type="term" value="C:NADH dehydrogenase complex"/>
    <property type="evidence" value="ECO:0007669"/>
    <property type="project" value="TreeGrafter"/>
</dbReference>
<dbReference type="PANTHER" id="PTHR11058">
    <property type="entry name" value="NADH-UBIQUINONE OXIDOREDUCTASE CHAIN 3"/>
    <property type="match status" value="1"/>
</dbReference>
<dbReference type="InterPro" id="IPR000440">
    <property type="entry name" value="NADH_UbQ/plastoQ_OxRdtase_su3"/>
</dbReference>
<comment type="catalytic activity">
    <reaction evidence="8 9">
        <text>a ubiquinone + NADH + 5 H(+)(in) = a ubiquinol + NAD(+) + 4 H(+)(out)</text>
        <dbReference type="Rhea" id="RHEA:29091"/>
        <dbReference type="Rhea" id="RHEA-COMP:9565"/>
        <dbReference type="Rhea" id="RHEA-COMP:9566"/>
        <dbReference type="ChEBI" id="CHEBI:15378"/>
        <dbReference type="ChEBI" id="CHEBI:16389"/>
        <dbReference type="ChEBI" id="CHEBI:17976"/>
        <dbReference type="ChEBI" id="CHEBI:57540"/>
        <dbReference type="ChEBI" id="CHEBI:57945"/>
        <dbReference type="EC" id="7.1.1.2"/>
    </reaction>
</comment>
<evidence type="ECO:0000256" key="8">
    <source>
        <dbReference type="ARBA" id="ARBA00049551"/>
    </source>
</evidence>
<dbReference type="GO" id="GO:0031966">
    <property type="term" value="C:mitochondrial membrane"/>
    <property type="evidence" value="ECO:0007669"/>
    <property type="project" value="UniProtKB-SubCell"/>
</dbReference>